<evidence type="ECO:0000259" key="6">
    <source>
        <dbReference type="PROSITE" id="PS50089"/>
    </source>
</evidence>
<dbReference type="SUPFAM" id="SSF57850">
    <property type="entry name" value="RING/U-box"/>
    <property type="match status" value="1"/>
</dbReference>
<dbReference type="PANTHER" id="PTHR13363:SF6">
    <property type="entry name" value="RING FINGER AND SPRY DOMAIN-CONTAINING PROTEIN 1"/>
    <property type="match status" value="1"/>
</dbReference>
<dbReference type="InterPro" id="IPR001841">
    <property type="entry name" value="Znf_RING"/>
</dbReference>
<dbReference type="PANTHER" id="PTHR13363">
    <property type="entry name" value="RING FINGER AND SRY DOMAIN-CONTAINING"/>
    <property type="match status" value="1"/>
</dbReference>
<feature type="compositionally biased region" description="Polar residues" evidence="5">
    <location>
        <begin position="14"/>
        <end position="32"/>
    </location>
</feature>
<evidence type="ECO:0000256" key="3">
    <source>
        <dbReference type="ARBA" id="ARBA00022833"/>
    </source>
</evidence>
<dbReference type="GO" id="GO:0051603">
    <property type="term" value="P:proteolysis involved in protein catabolic process"/>
    <property type="evidence" value="ECO:0007669"/>
    <property type="project" value="TreeGrafter"/>
</dbReference>
<dbReference type="EMBL" id="JAIZAY010000005">
    <property type="protein sequence ID" value="KAJ8041867.1"/>
    <property type="molecule type" value="Genomic_DNA"/>
</dbReference>
<dbReference type="InterPro" id="IPR013320">
    <property type="entry name" value="ConA-like_dom_sf"/>
</dbReference>
<accession>A0A9Q1CAT6</accession>
<evidence type="ECO:0000256" key="2">
    <source>
        <dbReference type="ARBA" id="ARBA00022771"/>
    </source>
</evidence>
<feature type="domain" description="RING-type" evidence="6">
    <location>
        <begin position="502"/>
        <end position="537"/>
    </location>
</feature>
<comment type="caution">
    <text evidence="8">The sequence shown here is derived from an EMBL/GenBank/DDBJ whole genome shotgun (WGS) entry which is preliminary data.</text>
</comment>
<gene>
    <name evidence="8" type="ORF">HOLleu_12789</name>
</gene>
<dbReference type="CDD" id="cd12883">
    <property type="entry name" value="SPRY_RING"/>
    <property type="match status" value="1"/>
</dbReference>
<dbReference type="AlphaFoldDB" id="A0A9Q1CAT6"/>
<dbReference type="Gene3D" id="3.30.40.10">
    <property type="entry name" value="Zinc/RING finger domain, C3HC4 (zinc finger)"/>
    <property type="match status" value="1"/>
</dbReference>
<dbReference type="OrthoDB" id="10017393at2759"/>
<proteinExistence type="predicted"/>
<dbReference type="InterPro" id="IPR035774">
    <property type="entry name" value="SPRY_RSPRY1"/>
</dbReference>
<keyword evidence="3" id="KW-0862">Zinc</keyword>
<dbReference type="InterPro" id="IPR045129">
    <property type="entry name" value="RNF123/RKP/RSPRY1"/>
</dbReference>
<dbReference type="SUPFAM" id="SSF49899">
    <property type="entry name" value="Concanavalin A-like lectins/glucanases"/>
    <property type="match status" value="1"/>
</dbReference>
<feature type="region of interest" description="Disordered" evidence="5">
    <location>
        <begin position="1"/>
        <end position="32"/>
    </location>
</feature>
<dbReference type="GO" id="GO:0004842">
    <property type="term" value="F:ubiquitin-protein transferase activity"/>
    <property type="evidence" value="ECO:0007669"/>
    <property type="project" value="InterPro"/>
</dbReference>
<keyword evidence="9" id="KW-1185">Reference proteome</keyword>
<dbReference type="PROSITE" id="PS50188">
    <property type="entry name" value="B302_SPRY"/>
    <property type="match status" value="1"/>
</dbReference>
<evidence type="ECO:0000313" key="9">
    <source>
        <dbReference type="Proteomes" id="UP001152320"/>
    </source>
</evidence>
<dbReference type="Pfam" id="PF00622">
    <property type="entry name" value="SPRY"/>
    <property type="match status" value="1"/>
</dbReference>
<dbReference type="Pfam" id="PF13920">
    <property type="entry name" value="zf-C3HC4_3"/>
    <property type="match status" value="1"/>
</dbReference>
<dbReference type="InterPro" id="IPR013083">
    <property type="entry name" value="Znf_RING/FYVE/PHD"/>
</dbReference>
<reference evidence="8" key="1">
    <citation type="submission" date="2021-10" db="EMBL/GenBank/DDBJ databases">
        <title>Tropical sea cucumber genome reveals ecological adaptation and Cuvierian tubules defense mechanism.</title>
        <authorList>
            <person name="Chen T."/>
        </authorList>
    </citation>
    <scope>NUCLEOTIDE SEQUENCE</scope>
    <source>
        <strain evidence="8">Nanhai2018</strain>
        <tissue evidence="8">Muscle</tissue>
    </source>
</reference>
<evidence type="ECO:0000256" key="5">
    <source>
        <dbReference type="SAM" id="MobiDB-lite"/>
    </source>
</evidence>
<dbReference type="InterPro" id="IPR043136">
    <property type="entry name" value="B30.2/SPRY_sf"/>
</dbReference>
<dbReference type="PROSITE" id="PS50089">
    <property type="entry name" value="ZF_RING_2"/>
    <property type="match status" value="1"/>
</dbReference>
<protein>
    <submittedName>
        <fullName evidence="8">RING finger and SPRY domain-containing protein 1</fullName>
    </submittedName>
</protein>
<dbReference type="Gene3D" id="2.60.120.920">
    <property type="match status" value="1"/>
</dbReference>
<sequence>MGNSCFGKRRRSDSSYGHGNQPNINSMGGDSAGQTWNHVPGYSNLYSDRPQNGIVMVRGSQMFTCDMNHIWNMSVESLILWTLKEIRRLVDSNQDPPLSIIRLNEIGESESGWVKVVQGMISTIPLDDPLGPAVIALLLDECPLPTVETVEKLYDILKPSSALAEEALQYPAKHRNFTCILGCVAGILAGSKSVELLNEDVLEYLLTLLDPRFAREVILFALVALEKFSQTGENKVTICKTSIHQKLLELEKFRDSHETKFREVGFCAQWCLDNILPLEGRTLTYERLSMEQCNVILNDNDVSEYLKISADGLEARSDALSFESVRSTFCVDEGTWYYEVQVLTDGVMQIGWATKQSKFLNHEGVGIGDDEFSFSYDGCRQLYWYSATSRPHDHPQWKPGDIIGFLIDLEKKEMVFSHNGVAFPPVNDVFQSVSSGFFAAASFMSFQQCRFNFGMTPFKFPPKVPFKKFNDYAFLPPEKKVILPRFKKMTVLSSLSISESSCSICCDTEANTKLVPCHHSGLCMECAMQIEQCPLCRVKIKERVSLIPTNPVTDQGDTG</sequence>
<evidence type="ECO:0000256" key="4">
    <source>
        <dbReference type="PROSITE-ProRule" id="PRU00175"/>
    </source>
</evidence>
<evidence type="ECO:0000259" key="7">
    <source>
        <dbReference type="PROSITE" id="PS50188"/>
    </source>
</evidence>
<feature type="domain" description="B30.2/SPRY" evidence="7">
    <location>
        <begin position="275"/>
        <end position="458"/>
    </location>
</feature>
<dbReference type="SMART" id="SM00449">
    <property type="entry name" value="SPRY"/>
    <property type="match status" value="1"/>
</dbReference>
<name>A0A9Q1CAT6_HOLLE</name>
<dbReference type="InterPro" id="IPR001870">
    <property type="entry name" value="B30.2/SPRY"/>
</dbReference>
<organism evidence="8 9">
    <name type="scientific">Holothuria leucospilota</name>
    <name type="common">Black long sea cucumber</name>
    <name type="synonym">Mertensiothuria leucospilota</name>
    <dbReference type="NCBI Taxonomy" id="206669"/>
    <lineage>
        <taxon>Eukaryota</taxon>
        <taxon>Metazoa</taxon>
        <taxon>Echinodermata</taxon>
        <taxon>Eleutherozoa</taxon>
        <taxon>Echinozoa</taxon>
        <taxon>Holothuroidea</taxon>
        <taxon>Aspidochirotacea</taxon>
        <taxon>Aspidochirotida</taxon>
        <taxon>Holothuriidae</taxon>
        <taxon>Holothuria</taxon>
    </lineage>
</organism>
<dbReference type="GO" id="GO:0005737">
    <property type="term" value="C:cytoplasm"/>
    <property type="evidence" value="ECO:0007669"/>
    <property type="project" value="TreeGrafter"/>
</dbReference>
<dbReference type="InterPro" id="IPR003877">
    <property type="entry name" value="SPRY_dom"/>
</dbReference>
<keyword evidence="2 4" id="KW-0863">Zinc-finger</keyword>
<keyword evidence="1" id="KW-0479">Metal-binding</keyword>
<evidence type="ECO:0000313" key="8">
    <source>
        <dbReference type="EMBL" id="KAJ8041867.1"/>
    </source>
</evidence>
<dbReference type="Proteomes" id="UP001152320">
    <property type="component" value="Chromosome 5"/>
</dbReference>
<dbReference type="GO" id="GO:0008270">
    <property type="term" value="F:zinc ion binding"/>
    <property type="evidence" value="ECO:0007669"/>
    <property type="project" value="UniProtKB-KW"/>
</dbReference>
<dbReference type="SMART" id="SM00184">
    <property type="entry name" value="RING"/>
    <property type="match status" value="1"/>
</dbReference>
<evidence type="ECO:0000256" key="1">
    <source>
        <dbReference type="ARBA" id="ARBA00022723"/>
    </source>
</evidence>